<keyword evidence="1" id="KW-0732">Signal</keyword>
<dbReference type="PROSITE" id="PS51257">
    <property type="entry name" value="PROKAR_LIPOPROTEIN"/>
    <property type="match status" value="1"/>
</dbReference>
<evidence type="ECO:0000313" key="4">
    <source>
        <dbReference type="Proteomes" id="UP000722357"/>
    </source>
</evidence>
<feature type="signal peptide" evidence="1">
    <location>
        <begin position="1"/>
        <end position="22"/>
    </location>
</feature>
<feature type="chain" id="PRO_5037481520" evidence="1">
    <location>
        <begin position="23"/>
        <end position="156"/>
    </location>
</feature>
<reference evidence="3" key="1">
    <citation type="journal article" date="2021" name="PeerJ">
        <title>Extensive microbial diversity within the chicken gut microbiome revealed by metagenomics and culture.</title>
        <authorList>
            <person name="Gilroy R."/>
            <person name="Ravi A."/>
            <person name="Getino M."/>
            <person name="Pursley I."/>
            <person name="Horton D.L."/>
            <person name="Alikhan N.F."/>
            <person name="Baker D."/>
            <person name="Gharbi K."/>
            <person name="Hall N."/>
            <person name="Watson M."/>
            <person name="Adriaenssens E.M."/>
            <person name="Foster-Nyarko E."/>
            <person name="Jarju S."/>
            <person name="Secka A."/>
            <person name="Antonio M."/>
            <person name="Oren A."/>
            <person name="Chaudhuri R.R."/>
            <person name="La Ragione R."/>
            <person name="Hildebrand F."/>
            <person name="Pallen M.J."/>
        </authorList>
    </citation>
    <scope>NUCLEOTIDE SEQUENCE</scope>
    <source>
        <strain evidence="3">9794</strain>
    </source>
</reference>
<feature type="domain" description="Lipocalin-like" evidence="2">
    <location>
        <begin position="39"/>
        <end position="126"/>
    </location>
</feature>
<evidence type="ECO:0000259" key="2">
    <source>
        <dbReference type="Pfam" id="PF13648"/>
    </source>
</evidence>
<comment type="caution">
    <text evidence="3">The sequence shown here is derived from an EMBL/GenBank/DDBJ whole genome shotgun (WGS) entry which is preliminary data.</text>
</comment>
<dbReference type="AlphaFoldDB" id="A0A921HJ04"/>
<name>A0A921HJ04_9BACT</name>
<gene>
    <name evidence="3" type="ORF">K8V40_08120</name>
</gene>
<accession>A0A921HJ04</accession>
<sequence>MVKFIFRIMMCISLLAMTTACSKDEEAPVVYQEVNYATMNGTWMLTEFNGAPLQEGQYVYITFNRKEHTFEMYENMGSMYSHKSTGSFEIEEDEDLGYILTGEYDYSHDPLKEYIVSEMTDETMKWTVKDNAEDVSVYTRCAEIPEDILSGSRSLK</sequence>
<evidence type="ECO:0000313" key="3">
    <source>
        <dbReference type="EMBL" id="HJF81600.1"/>
    </source>
</evidence>
<dbReference type="RefSeq" id="WP_304261767.1">
    <property type="nucleotide sequence ID" value="NZ_CATXUT010000041.1"/>
</dbReference>
<protein>
    <submittedName>
        <fullName evidence="3">Lipocalin family protein</fullName>
    </submittedName>
</protein>
<dbReference type="Proteomes" id="UP000722357">
    <property type="component" value="Unassembled WGS sequence"/>
</dbReference>
<organism evidence="3 4">
    <name type="scientific">Phocaeicola plebeius</name>
    <dbReference type="NCBI Taxonomy" id="310297"/>
    <lineage>
        <taxon>Bacteria</taxon>
        <taxon>Pseudomonadati</taxon>
        <taxon>Bacteroidota</taxon>
        <taxon>Bacteroidia</taxon>
        <taxon>Bacteroidales</taxon>
        <taxon>Bacteroidaceae</taxon>
        <taxon>Phocaeicola</taxon>
    </lineage>
</organism>
<reference evidence="3" key="2">
    <citation type="submission" date="2021-09" db="EMBL/GenBank/DDBJ databases">
        <authorList>
            <person name="Gilroy R."/>
        </authorList>
    </citation>
    <scope>NUCLEOTIDE SEQUENCE</scope>
    <source>
        <strain evidence="3">9794</strain>
    </source>
</reference>
<dbReference type="Pfam" id="PF13648">
    <property type="entry name" value="Lipocalin_4"/>
    <property type="match status" value="1"/>
</dbReference>
<dbReference type="InterPro" id="IPR024311">
    <property type="entry name" value="Lipocalin-like"/>
</dbReference>
<dbReference type="EMBL" id="DYWE01000076">
    <property type="protein sequence ID" value="HJF81600.1"/>
    <property type="molecule type" value="Genomic_DNA"/>
</dbReference>
<evidence type="ECO:0000256" key="1">
    <source>
        <dbReference type="SAM" id="SignalP"/>
    </source>
</evidence>
<proteinExistence type="predicted"/>